<proteinExistence type="predicted"/>
<dbReference type="EMBL" id="MN740234">
    <property type="protein sequence ID" value="QHT95081.1"/>
    <property type="molecule type" value="Genomic_DNA"/>
</dbReference>
<evidence type="ECO:0000313" key="2">
    <source>
        <dbReference type="EMBL" id="QHT95081.1"/>
    </source>
</evidence>
<dbReference type="AlphaFoldDB" id="A0A6C0IPD4"/>
<name>A0A6C0IPD4_9ZZZZ</name>
<accession>A0A6C0IPD4</accession>
<evidence type="ECO:0000256" key="1">
    <source>
        <dbReference type="SAM" id="MobiDB-lite"/>
    </source>
</evidence>
<feature type="region of interest" description="Disordered" evidence="1">
    <location>
        <begin position="1"/>
        <end position="21"/>
    </location>
</feature>
<feature type="compositionally biased region" description="Polar residues" evidence="1">
    <location>
        <begin position="1"/>
        <end position="18"/>
    </location>
</feature>
<organism evidence="2">
    <name type="scientific">viral metagenome</name>
    <dbReference type="NCBI Taxonomy" id="1070528"/>
    <lineage>
        <taxon>unclassified sequences</taxon>
        <taxon>metagenomes</taxon>
        <taxon>organismal metagenomes</taxon>
    </lineage>
</organism>
<reference evidence="2" key="1">
    <citation type="journal article" date="2020" name="Nature">
        <title>Giant virus diversity and host interactions through global metagenomics.</title>
        <authorList>
            <person name="Schulz F."/>
            <person name="Roux S."/>
            <person name="Paez-Espino D."/>
            <person name="Jungbluth S."/>
            <person name="Walsh D.A."/>
            <person name="Denef V.J."/>
            <person name="McMahon K.D."/>
            <person name="Konstantinidis K.T."/>
            <person name="Eloe-Fadrosh E.A."/>
            <person name="Kyrpides N.C."/>
            <person name="Woyke T."/>
        </authorList>
    </citation>
    <scope>NUCLEOTIDE SEQUENCE</scope>
    <source>
        <strain evidence="2">GVMAG-M-3300024261-37</strain>
    </source>
</reference>
<sequence>MPKSDNINIPPSNTSKPNGRSGIWFALNPFASKEVNTPVQEEAAVSSEDEIFSMEDSENIDSSEDDFENQIPEDWQEIDSKRKNCCSVLSKISLLAYPAKNYTPLITQYEVEIDKHWRDAEKLYNKHCTVENLNQTVDYYMKELFHNIGWVFFGMFLAKTQKVNVPVYIANC</sequence>
<protein>
    <submittedName>
        <fullName evidence="2">Uncharacterized protein</fullName>
    </submittedName>
</protein>